<feature type="domain" description="ASPIC/UnbV" evidence="3">
    <location>
        <begin position="481"/>
        <end position="547"/>
    </location>
</feature>
<dbReference type="Pfam" id="PF07593">
    <property type="entry name" value="UnbV_ASPIC"/>
    <property type="match status" value="1"/>
</dbReference>
<name>Q01TK1_SOLUE</name>
<dbReference type="EMBL" id="CP000473">
    <property type="protein sequence ID" value="ABJ87019.1"/>
    <property type="molecule type" value="Genomic_DNA"/>
</dbReference>
<dbReference type="InterPro" id="IPR013517">
    <property type="entry name" value="FG-GAP"/>
</dbReference>
<keyword evidence="1 2" id="KW-0732">Signal</keyword>
<dbReference type="PANTHER" id="PTHR16026">
    <property type="entry name" value="CARTILAGE ACIDIC PROTEIN 1"/>
    <property type="match status" value="1"/>
</dbReference>
<evidence type="ECO:0000256" key="1">
    <source>
        <dbReference type="ARBA" id="ARBA00022729"/>
    </source>
</evidence>
<accession>Q01TK1</accession>
<reference evidence="4" key="1">
    <citation type="submission" date="2006-10" db="EMBL/GenBank/DDBJ databases">
        <title>Complete sequence of Solibacter usitatus Ellin6076.</title>
        <authorList>
            <consortium name="US DOE Joint Genome Institute"/>
            <person name="Copeland A."/>
            <person name="Lucas S."/>
            <person name="Lapidus A."/>
            <person name="Barry K."/>
            <person name="Detter J.C."/>
            <person name="Glavina del Rio T."/>
            <person name="Hammon N."/>
            <person name="Israni S."/>
            <person name="Dalin E."/>
            <person name="Tice H."/>
            <person name="Pitluck S."/>
            <person name="Thompson L.S."/>
            <person name="Brettin T."/>
            <person name="Bruce D."/>
            <person name="Han C."/>
            <person name="Tapia R."/>
            <person name="Gilna P."/>
            <person name="Schmutz J."/>
            <person name="Larimer F."/>
            <person name="Land M."/>
            <person name="Hauser L."/>
            <person name="Kyrpides N."/>
            <person name="Mikhailova N."/>
            <person name="Janssen P.H."/>
            <person name="Kuske C.R."/>
            <person name="Richardson P."/>
        </authorList>
    </citation>
    <scope>NUCLEOTIDE SEQUENCE</scope>
    <source>
        <strain evidence="4">Ellin6076</strain>
    </source>
</reference>
<dbReference type="eggNOG" id="COG0457">
    <property type="taxonomic scope" value="Bacteria"/>
</dbReference>
<sequence length="554" mass="59263" precursor="true">MRGARPAAAVAVLLAAWAISSGQNARPPIHFHYSPVDFRLESDETPERHAPETMAGGVAVFDYNNDGYLDVFFTNGADIQTLKKTLLKYANRLFENDGKGNFKDVTAKAGLAGAGFDNGVAVGDYDNDGFKDIFVGGVHGNRLYHNNGNGTFTDVSAKALPAKPDSQYGPLWSVGGAWVDVNNDGLLDLFIVNYLAWDIATEPACEAGPGKLDYCHPKFYKPTPNQLFLNNGDGTFRDVSAESGIRAHPAKGMGVGVADYDLDGLPDFFVPNDKMENSLFHNKGGGKFEEIAFDAGVALEENGKFISGMGVDFRDLDNDGLPDIVFVALENETFPILHGLGRRGFTDITRASGMARLSVAMAGYSPTIGDFDNDGWKDIFVTRGHVQSLAYASRVTVEQPNTVFRNLGAAKFEALTAEAGLTAQSPARHRGSAIGDLNGDGRLDVVTSALAAPAELWFNDSPGAGHWLEFELQGTKSNRDGIGARIKVTAGGVTQYNHVTFAAGYASSSAGPTHFGLGASKSAELVEIRWPSGITQELKNVGVDRAVKVQEPSR</sequence>
<feature type="signal peptide" evidence="2">
    <location>
        <begin position="1"/>
        <end position="25"/>
    </location>
</feature>
<dbReference type="Pfam" id="PF13517">
    <property type="entry name" value="FG-GAP_3"/>
    <property type="match status" value="2"/>
</dbReference>
<feature type="chain" id="PRO_5004163159" evidence="2">
    <location>
        <begin position="26"/>
        <end position="554"/>
    </location>
</feature>
<gene>
    <name evidence="4" type="ordered locus">Acid_6086</name>
</gene>
<dbReference type="PANTHER" id="PTHR16026:SF0">
    <property type="entry name" value="CARTILAGE ACIDIC PROTEIN 1"/>
    <property type="match status" value="1"/>
</dbReference>
<proteinExistence type="predicted"/>
<dbReference type="SUPFAM" id="SSF69318">
    <property type="entry name" value="Integrin alpha N-terminal domain"/>
    <property type="match status" value="1"/>
</dbReference>
<dbReference type="InterPro" id="IPR011519">
    <property type="entry name" value="UnbV_ASPIC"/>
</dbReference>
<dbReference type="AlphaFoldDB" id="Q01TK1"/>
<organism evidence="4">
    <name type="scientific">Solibacter usitatus (strain Ellin6076)</name>
    <dbReference type="NCBI Taxonomy" id="234267"/>
    <lineage>
        <taxon>Bacteria</taxon>
        <taxon>Pseudomonadati</taxon>
        <taxon>Acidobacteriota</taxon>
        <taxon>Terriglobia</taxon>
        <taxon>Bryobacterales</taxon>
        <taxon>Solibacteraceae</taxon>
        <taxon>Candidatus Solibacter</taxon>
    </lineage>
</organism>
<dbReference type="InterPro" id="IPR028994">
    <property type="entry name" value="Integrin_alpha_N"/>
</dbReference>
<evidence type="ECO:0000259" key="3">
    <source>
        <dbReference type="Pfam" id="PF07593"/>
    </source>
</evidence>
<dbReference type="InParanoid" id="Q01TK1"/>
<evidence type="ECO:0000313" key="4">
    <source>
        <dbReference type="EMBL" id="ABJ87019.1"/>
    </source>
</evidence>
<dbReference type="STRING" id="234267.Acid_6086"/>
<dbReference type="KEGG" id="sus:Acid_6086"/>
<dbReference type="InterPro" id="IPR027039">
    <property type="entry name" value="Crtac1"/>
</dbReference>
<dbReference type="HOGENOM" id="CLU_017657_0_0_0"/>
<protein>
    <submittedName>
        <fullName evidence="4">ASPIC/UnbV domain protein</fullName>
    </submittedName>
</protein>
<evidence type="ECO:0000256" key="2">
    <source>
        <dbReference type="SAM" id="SignalP"/>
    </source>
</evidence>
<dbReference type="Gene3D" id="2.130.10.130">
    <property type="entry name" value="Integrin alpha, N-terminal"/>
    <property type="match status" value="2"/>
</dbReference>